<evidence type="ECO:0000313" key="2">
    <source>
        <dbReference type="Proteomes" id="UP001628078"/>
    </source>
</evidence>
<reference evidence="1 2" key="1">
    <citation type="submission" date="2022-03" db="EMBL/GenBank/DDBJ databases">
        <title>Draft genome sequence of Furfurilactobacillus curtus JCM 31185.</title>
        <authorList>
            <person name="Suzuki S."/>
            <person name="Endo A."/>
            <person name="Kajikawa A."/>
        </authorList>
    </citation>
    <scope>NUCLEOTIDE SEQUENCE [LARGE SCALE GENOMIC DNA]</scope>
    <source>
        <strain evidence="1 2">JCM 31185</strain>
    </source>
</reference>
<dbReference type="EMBL" id="BQXO01000001">
    <property type="protein sequence ID" value="GKT05212.1"/>
    <property type="molecule type" value="Genomic_DNA"/>
</dbReference>
<comment type="caution">
    <text evidence="1">The sequence shown here is derived from an EMBL/GenBank/DDBJ whole genome shotgun (WGS) entry which is preliminary data.</text>
</comment>
<accession>A0ABQ5JQF1</accession>
<dbReference type="RefSeq" id="WP_407882464.1">
    <property type="nucleotide sequence ID" value="NZ_BQXO01000001.1"/>
</dbReference>
<protein>
    <submittedName>
        <fullName evidence="1">Uncharacterized protein</fullName>
    </submittedName>
</protein>
<name>A0ABQ5JQF1_9LACO</name>
<gene>
    <name evidence="1" type="ORF">JCM31185_05010</name>
</gene>
<sequence>MTLWMNSMLHGKTFNLRTDQFAQELWAQHQVFTGYKLDLATTILLQPVELDTHRYTLVIDWCKGAFLTQASAVGLMKQVTEQHPTMTSLYMRLAHLYAGNQAYLPFVHGHFGLVPLGGPSDWRTGWVSFYNLIALEDQGNAVALVFDNSLKLLLSTTLYFIRSRLADAMQIVQIQKDYLSTMMAESGFEVARPRLENSLTNVINFHPELVVTDPKDFHDMAIETLMVAAVEDYMLTGYADALQLTPAELTDEIKTFIYGHGRRIMPKARHFMAHGQAPTEPRSVEKLEALIWKNVPGFKEASRTYAVQKQGQWLRTDEQRTLVESAITTYPKEKAFTGGESNEFNDTTSI</sequence>
<evidence type="ECO:0000313" key="1">
    <source>
        <dbReference type="EMBL" id="GKT05212.1"/>
    </source>
</evidence>
<keyword evidence="2" id="KW-1185">Reference proteome</keyword>
<organism evidence="1 2">
    <name type="scientific">Furfurilactobacillus curtus</name>
    <dbReference type="NCBI Taxonomy" id="1746200"/>
    <lineage>
        <taxon>Bacteria</taxon>
        <taxon>Bacillati</taxon>
        <taxon>Bacillota</taxon>
        <taxon>Bacilli</taxon>
        <taxon>Lactobacillales</taxon>
        <taxon>Lactobacillaceae</taxon>
        <taxon>Furfurilactobacillus</taxon>
    </lineage>
</organism>
<proteinExistence type="predicted"/>
<dbReference type="Proteomes" id="UP001628078">
    <property type="component" value="Unassembled WGS sequence"/>
</dbReference>